<accession>A0A9P3CBE8</accession>
<dbReference type="Gene3D" id="3.90.230.10">
    <property type="entry name" value="Creatinase/methionine aminopeptidase superfamily"/>
    <property type="match status" value="1"/>
</dbReference>
<proteinExistence type="predicted"/>
<dbReference type="EMBL" id="BOLY01000002">
    <property type="protein sequence ID" value="GIZ39743.1"/>
    <property type="molecule type" value="Genomic_DNA"/>
</dbReference>
<gene>
    <name evidence="2" type="ORF">CKM354_000311500</name>
</gene>
<dbReference type="RefSeq" id="XP_044654230.1">
    <property type="nucleotide sequence ID" value="XM_044798295.1"/>
</dbReference>
<dbReference type="InterPro" id="IPR029149">
    <property type="entry name" value="Creatin/AminoP/Spt16_N"/>
</dbReference>
<keyword evidence="3" id="KW-1185">Reference proteome</keyword>
<sequence length="448" mass="49846">MSSKAGVHPSLPLERIPTPLRRIEQCSISTLRRDTGYDFLHGADSIDLSEFVSRRERLAQALHDDGIDAFAVEPGYTFSYYANVTQQQWEVWEPEERPFIMVVRPHQTASGHIVANTSFLVPAFEAERARLLKMPFAQDLDLITYEEYWNPYTTLRSSHAFGTHAIWMPKVMVDEEMRDFISRGLMNQGFDVKGLGGAVERIRQIKSAAEIRILRAVNTGTVEAVRAVRKCLTEGLDETGVAMVLDNTLRSAGLDPFFDIVLFDENAANPHGGTKGGKKLNRDTMVLIDVGAHLHGYSSDICRSFFPPTFAKPKSQQEWSSLNPDVKEKVHVWNIVLDAQTASLHALHDNSTCASIDLAARGVIENAGYGAAFTHRVGHGIGIKAHESPYLNKGNNETIVKAGMTFTSEPGIYLVDRFGIRHEDVLLVQEHGLPELLTGRRATGPWDP</sequence>
<organism evidence="2 3">
    <name type="scientific">Cercospora kikuchii</name>
    <dbReference type="NCBI Taxonomy" id="84275"/>
    <lineage>
        <taxon>Eukaryota</taxon>
        <taxon>Fungi</taxon>
        <taxon>Dikarya</taxon>
        <taxon>Ascomycota</taxon>
        <taxon>Pezizomycotina</taxon>
        <taxon>Dothideomycetes</taxon>
        <taxon>Dothideomycetidae</taxon>
        <taxon>Mycosphaerellales</taxon>
        <taxon>Mycosphaerellaceae</taxon>
        <taxon>Cercospora</taxon>
    </lineage>
</organism>
<evidence type="ECO:0000313" key="3">
    <source>
        <dbReference type="Proteomes" id="UP000825890"/>
    </source>
</evidence>
<dbReference type="Pfam" id="PF00557">
    <property type="entry name" value="Peptidase_M24"/>
    <property type="match status" value="1"/>
</dbReference>
<dbReference type="AlphaFoldDB" id="A0A9P3CBE8"/>
<dbReference type="InterPro" id="IPR036005">
    <property type="entry name" value="Creatinase/aminopeptidase-like"/>
</dbReference>
<dbReference type="PANTHER" id="PTHR46112:SF2">
    <property type="entry name" value="XAA-PRO AMINOPEPTIDASE P-RELATED"/>
    <property type="match status" value="1"/>
</dbReference>
<reference evidence="2 3" key="1">
    <citation type="submission" date="2021-01" db="EMBL/GenBank/DDBJ databases">
        <title>Cercospora kikuchii MAFF 305040 whole genome shotgun sequence.</title>
        <authorList>
            <person name="Kashiwa T."/>
            <person name="Suzuki T."/>
        </authorList>
    </citation>
    <scope>NUCLEOTIDE SEQUENCE [LARGE SCALE GENOMIC DNA]</scope>
    <source>
        <strain evidence="2 3">MAFF 305040</strain>
    </source>
</reference>
<feature type="domain" description="Peptidase M24" evidence="1">
    <location>
        <begin position="214"/>
        <end position="430"/>
    </location>
</feature>
<evidence type="ECO:0000259" key="1">
    <source>
        <dbReference type="Pfam" id="PF00557"/>
    </source>
</evidence>
<protein>
    <recommendedName>
        <fullName evidence="1">Peptidase M24 domain-containing protein</fullName>
    </recommendedName>
</protein>
<dbReference type="SUPFAM" id="SSF53092">
    <property type="entry name" value="Creatinase/prolidase N-terminal domain"/>
    <property type="match status" value="1"/>
</dbReference>
<name>A0A9P3CBE8_9PEZI</name>
<dbReference type="InterPro" id="IPR000994">
    <property type="entry name" value="Pept_M24"/>
</dbReference>
<evidence type="ECO:0000313" key="2">
    <source>
        <dbReference type="EMBL" id="GIZ39743.1"/>
    </source>
</evidence>
<dbReference type="Gene3D" id="3.40.350.10">
    <property type="entry name" value="Creatinase/prolidase N-terminal domain"/>
    <property type="match status" value="1"/>
</dbReference>
<dbReference type="Proteomes" id="UP000825890">
    <property type="component" value="Unassembled WGS sequence"/>
</dbReference>
<dbReference type="InterPro" id="IPR050659">
    <property type="entry name" value="Peptidase_M24B"/>
</dbReference>
<comment type="caution">
    <text evidence="2">The sequence shown here is derived from an EMBL/GenBank/DDBJ whole genome shotgun (WGS) entry which is preliminary data.</text>
</comment>
<dbReference type="SUPFAM" id="SSF55920">
    <property type="entry name" value="Creatinase/aminopeptidase"/>
    <property type="match status" value="1"/>
</dbReference>
<dbReference type="PANTHER" id="PTHR46112">
    <property type="entry name" value="AMINOPEPTIDASE"/>
    <property type="match status" value="1"/>
</dbReference>
<dbReference type="OrthoDB" id="9995434at2759"/>
<dbReference type="GeneID" id="68288690"/>